<organism evidence="2 3">
    <name type="scientific">Erythranthe guttata</name>
    <name type="common">Yellow monkey flower</name>
    <name type="synonym">Mimulus guttatus</name>
    <dbReference type="NCBI Taxonomy" id="4155"/>
    <lineage>
        <taxon>Eukaryota</taxon>
        <taxon>Viridiplantae</taxon>
        <taxon>Streptophyta</taxon>
        <taxon>Embryophyta</taxon>
        <taxon>Tracheophyta</taxon>
        <taxon>Spermatophyta</taxon>
        <taxon>Magnoliopsida</taxon>
        <taxon>eudicotyledons</taxon>
        <taxon>Gunneridae</taxon>
        <taxon>Pentapetalae</taxon>
        <taxon>asterids</taxon>
        <taxon>lamiids</taxon>
        <taxon>Lamiales</taxon>
        <taxon>Phrymaceae</taxon>
        <taxon>Erythranthe</taxon>
    </lineage>
</organism>
<dbReference type="Proteomes" id="UP000030748">
    <property type="component" value="Unassembled WGS sequence"/>
</dbReference>
<accession>A0A022RME6</accession>
<keyword evidence="1" id="KW-0472">Membrane</keyword>
<keyword evidence="1" id="KW-1133">Transmembrane helix</keyword>
<dbReference type="EMBL" id="KI630348">
    <property type="protein sequence ID" value="EYU41254.1"/>
    <property type="molecule type" value="Genomic_DNA"/>
</dbReference>
<evidence type="ECO:0000313" key="2">
    <source>
        <dbReference type="EMBL" id="EYU41254.1"/>
    </source>
</evidence>
<keyword evidence="3" id="KW-1185">Reference proteome</keyword>
<keyword evidence="1" id="KW-0812">Transmembrane</keyword>
<proteinExistence type="predicted"/>
<evidence type="ECO:0000313" key="3">
    <source>
        <dbReference type="Proteomes" id="UP000030748"/>
    </source>
</evidence>
<gene>
    <name evidence="2" type="ORF">MIMGU_mgv1a022911mg</name>
</gene>
<dbReference type="AlphaFoldDB" id="A0A022RME6"/>
<feature type="transmembrane region" description="Helical" evidence="1">
    <location>
        <begin position="20"/>
        <end position="43"/>
    </location>
</feature>
<protein>
    <submittedName>
        <fullName evidence="2">Uncharacterized protein</fullName>
    </submittedName>
</protein>
<reference evidence="2 3" key="1">
    <citation type="journal article" date="2013" name="Proc. Natl. Acad. Sci. U.S.A.">
        <title>Fine-scale variation in meiotic recombination in Mimulus inferred from population shotgun sequencing.</title>
        <authorList>
            <person name="Hellsten U."/>
            <person name="Wright K.M."/>
            <person name="Jenkins J."/>
            <person name="Shu S."/>
            <person name="Yuan Y."/>
            <person name="Wessler S.R."/>
            <person name="Schmutz J."/>
            <person name="Willis J.H."/>
            <person name="Rokhsar D.S."/>
        </authorList>
    </citation>
    <scope>NUCLEOTIDE SEQUENCE [LARGE SCALE GENOMIC DNA]</scope>
    <source>
        <strain evidence="3">cv. DUN x IM62</strain>
    </source>
</reference>
<sequence>MSKGYGTVRFPHLLSQPGLVITPVVILLEGLLVLVSVQIAKVGSTNTKWKRRKHTRICFNIFADDVELMKLSMKWEGLTSVY</sequence>
<name>A0A022RME6_ERYGU</name>
<evidence type="ECO:0000256" key="1">
    <source>
        <dbReference type="SAM" id="Phobius"/>
    </source>
</evidence>